<dbReference type="SUPFAM" id="SSF69572">
    <property type="entry name" value="Activating enzymes of the ubiquitin-like proteins"/>
    <property type="match status" value="1"/>
</dbReference>
<protein>
    <recommendedName>
        <fullName evidence="2">THIF-type NAD/FAD binding fold domain-containing protein</fullName>
    </recommendedName>
</protein>
<keyword evidence="4" id="KW-1185">Reference proteome</keyword>
<dbReference type="Proteomes" id="UP001500752">
    <property type="component" value="Unassembled WGS sequence"/>
</dbReference>
<reference evidence="4" key="1">
    <citation type="journal article" date="2019" name="Int. J. Syst. Evol. Microbiol.">
        <title>The Global Catalogue of Microorganisms (GCM) 10K type strain sequencing project: providing services to taxonomists for standard genome sequencing and annotation.</title>
        <authorList>
            <consortium name="The Broad Institute Genomics Platform"/>
            <consortium name="The Broad Institute Genome Sequencing Center for Infectious Disease"/>
            <person name="Wu L."/>
            <person name="Ma J."/>
        </authorList>
    </citation>
    <scope>NUCLEOTIDE SEQUENCE [LARGE SCALE GENOMIC DNA]</scope>
    <source>
        <strain evidence="4">JCM 30742</strain>
    </source>
</reference>
<feature type="region of interest" description="Disordered" evidence="1">
    <location>
        <begin position="51"/>
        <end position="75"/>
    </location>
</feature>
<sequence>MRINPGYRVISLADGRVRIGSGAGGLWIEGLCPAEVDFVLSLAGPAAGPTAGPVESAGSAAHSGAAPASGGGASAGEGLDPCRTAAILDLLRPVLVDQATYRIPGSRSGVLAPDIRQWSAAYGRHAGPLVVRRARATVRIHGLDRAGQELARLLASAGIGSLQLCDPEPVGLGDLSTGLLKVPDLGRSRAGACAIHLRRLAPHLRVQELRVREWTRRPASPEPETDVAVVFARERVPAEIQAGFASAQAPHLRVLFGDAGASVGPLVLPGSTACLDCAPDAPDPTDPSPQPPSEPETALAATVAGLAAVQVLMLLDGINVPAAVDGILHLDLATGGVVREAIAPRPDCLCRALAA</sequence>
<dbReference type="RefSeq" id="WP_345148473.1">
    <property type="nucleotide sequence ID" value="NZ_BAABEO010000008.1"/>
</dbReference>
<name>A0ABP7BX21_9MICC</name>
<accession>A0ABP7BX21</accession>
<organism evidence="3 4">
    <name type="scientific">Arthrobacter ginkgonis</name>
    <dbReference type="NCBI Taxonomy" id="1630594"/>
    <lineage>
        <taxon>Bacteria</taxon>
        <taxon>Bacillati</taxon>
        <taxon>Actinomycetota</taxon>
        <taxon>Actinomycetes</taxon>
        <taxon>Micrococcales</taxon>
        <taxon>Micrococcaceae</taxon>
        <taxon>Arthrobacter</taxon>
    </lineage>
</organism>
<proteinExistence type="predicted"/>
<evidence type="ECO:0000313" key="3">
    <source>
        <dbReference type="EMBL" id="GAA3671035.1"/>
    </source>
</evidence>
<dbReference type="Pfam" id="PF00899">
    <property type="entry name" value="ThiF"/>
    <property type="match status" value="1"/>
</dbReference>
<dbReference type="EMBL" id="BAABEO010000008">
    <property type="protein sequence ID" value="GAA3671035.1"/>
    <property type="molecule type" value="Genomic_DNA"/>
</dbReference>
<dbReference type="InterPro" id="IPR035985">
    <property type="entry name" value="Ubiquitin-activating_enz"/>
</dbReference>
<evidence type="ECO:0000256" key="1">
    <source>
        <dbReference type="SAM" id="MobiDB-lite"/>
    </source>
</evidence>
<evidence type="ECO:0000259" key="2">
    <source>
        <dbReference type="Pfam" id="PF00899"/>
    </source>
</evidence>
<comment type="caution">
    <text evidence="3">The sequence shown here is derived from an EMBL/GenBank/DDBJ whole genome shotgun (WGS) entry which is preliminary data.</text>
</comment>
<dbReference type="InterPro" id="IPR000594">
    <property type="entry name" value="ThiF_NAD_FAD-bd"/>
</dbReference>
<evidence type="ECO:0000313" key="4">
    <source>
        <dbReference type="Proteomes" id="UP001500752"/>
    </source>
</evidence>
<feature type="domain" description="THIF-type NAD/FAD binding fold" evidence="2">
    <location>
        <begin position="135"/>
        <end position="211"/>
    </location>
</feature>
<dbReference type="Gene3D" id="3.40.50.720">
    <property type="entry name" value="NAD(P)-binding Rossmann-like Domain"/>
    <property type="match status" value="1"/>
</dbReference>
<feature type="compositionally biased region" description="Low complexity" evidence="1">
    <location>
        <begin position="51"/>
        <end position="68"/>
    </location>
</feature>
<gene>
    <name evidence="3" type="ORF">GCM10023081_06710</name>
</gene>